<dbReference type="EMBL" id="CAJVCH010571389">
    <property type="protein sequence ID" value="CAG7837382.1"/>
    <property type="molecule type" value="Genomic_DNA"/>
</dbReference>
<comment type="caution">
    <text evidence="1">The sequence shown here is derived from an EMBL/GenBank/DDBJ whole genome shotgun (WGS) entry which is preliminary data.</text>
</comment>
<protein>
    <submittedName>
        <fullName evidence="1">Uncharacterized protein</fullName>
    </submittedName>
</protein>
<sequence length="9" mass="1047">PIIFGLECR</sequence>
<evidence type="ECO:0000313" key="2">
    <source>
        <dbReference type="Proteomes" id="UP000708208"/>
    </source>
</evidence>
<name>A0A8J2LVI4_9HEXA</name>
<dbReference type="Proteomes" id="UP000708208">
    <property type="component" value="Unassembled WGS sequence"/>
</dbReference>
<evidence type="ECO:0000313" key="1">
    <source>
        <dbReference type="EMBL" id="CAG7837382.1"/>
    </source>
</evidence>
<reference evidence="1" key="1">
    <citation type="submission" date="2021-06" db="EMBL/GenBank/DDBJ databases">
        <authorList>
            <person name="Hodson N. C."/>
            <person name="Mongue J. A."/>
            <person name="Jaron S. K."/>
        </authorList>
    </citation>
    <scope>NUCLEOTIDE SEQUENCE</scope>
</reference>
<organism evidence="1 2">
    <name type="scientific">Allacma fusca</name>
    <dbReference type="NCBI Taxonomy" id="39272"/>
    <lineage>
        <taxon>Eukaryota</taxon>
        <taxon>Metazoa</taxon>
        <taxon>Ecdysozoa</taxon>
        <taxon>Arthropoda</taxon>
        <taxon>Hexapoda</taxon>
        <taxon>Collembola</taxon>
        <taxon>Symphypleona</taxon>
        <taxon>Sminthuridae</taxon>
        <taxon>Allacma</taxon>
    </lineage>
</organism>
<gene>
    <name evidence="1" type="ORF">AFUS01_LOCUS46505</name>
</gene>
<feature type="non-terminal residue" evidence="1">
    <location>
        <position position="1"/>
    </location>
</feature>
<keyword evidence="2" id="KW-1185">Reference proteome</keyword>
<proteinExistence type="predicted"/>
<accession>A0A8J2LVI4</accession>